<evidence type="ECO:0000313" key="2">
    <source>
        <dbReference type="EMBL" id="PPQ66861.1"/>
    </source>
</evidence>
<dbReference type="Proteomes" id="UP000284842">
    <property type="component" value="Unassembled WGS sequence"/>
</dbReference>
<comment type="caution">
    <text evidence="2">The sequence shown here is derived from an EMBL/GenBank/DDBJ whole genome shotgun (WGS) entry which is preliminary data.</text>
</comment>
<keyword evidence="3" id="KW-1185">Reference proteome</keyword>
<feature type="compositionally biased region" description="Polar residues" evidence="1">
    <location>
        <begin position="26"/>
        <end position="49"/>
    </location>
</feature>
<evidence type="ECO:0000313" key="3">
    <source>
        <dbReference type="Proteomes" id="UP000284842"/>
    </source>
</evidence>
<sequence>MPGPANSKKKAKAQNKKSKQKTTNAYTQTKEALPQHSQPTPCLTRNETAPDQGKKLLAEKDDIQTSSGHDEPVLHDTSIPVTYPTPLVQQIEANIPFEVRSTISIPTGSPLIPPIKGLTKAVEKALFEEPFIQDPGNGPRVRDTKAFMRSFFAQPPAWDDPLCAEFAQEEIFQMLRTVLPEDMALVLWYNKSRSQSRVCPACQRLYSVMDTLKSHVDDTSDNELTPQLLRERIISGLCSPMCFILACFDFPAAIKSAWGATSEEMDDITWELLNRPVVPLQPHQATAANLTSRSLGLLVRMTRMHDLGLTQLCFEPEDVAALLEAEQTLGTLNGGRVPTMTSQIDTRICI</sequence>
<dbReference type="OrthoDB" id="3153997at2759"/>
<gene>
    <name evidence="2" type="ORF">CVT24_008569</name>
</gene>
<feature type="region of interest" description="Disordered" evidence="1">
    <location>
        <begin position="1"/>
        <end position="49"/>
    </location>
</feature>
<dbReference type="EMBL" id="NHTK01006032">
    <property type="protein sequence ID" value="PPQ66861.1"/>
    <property type="molecule type" value="Genomic_DNA"/>
</dbReference>
<evidence type="ECO:0000256" key="1">
    <source>
        <dbReference type="SAM" id="MobiDB-lite"/>
    </source>
</evidence>
<dbReference type="AlphaFoldDB" id="A0A409VKR7"/>
<name>A0A409VKR7_9AGAR</name>
<dbReference type="InParanoid" id="A0A409VKR7"/>
<protein>
    <submittedName>
        <fullName evidence="2">Uncharacterized protein</fullName>
    </submittedName>
</protein>
<organism evidence="2 3">
    <name type="scientific">Panaeolus cyanescens</name>
    <dbReference type="NCBI Taxonomy" id="181874"/>
    <lineage>
        <taxon>Eukaryota</taxon>
        <taxon>Fungi</taxon>
        <taxon>Dikarya</taxon>
        <taxon>Basidiomycota</taxon>
        <taxon>Agaricomycotina</taxon>
        <taxon>Agaricomycetes</taxon>
        <taxon>Agaricomycetidae</taxon>
        <taxon>Agaricales</taxon>
        <taxon>Agaricineae</taxon>
        <taxon>Galeropsidaceae</taxon>
        <taxon>Panaeolus</taxon>
    </lineage>
</organism>
<proteinExistence type="predicted"/>
<accession>A0A409VKR7</accession>
<reference evidence="2 3" key="1">
    <citation type="journal article" date="2018" name="Evol. Lett.">
        <title>Horizontal gene cluster transfer increased hallucinogenic mushroom diversity.</title>
        <authorList>
            <person name="Reynolds H.T."/>
            <person name="Vijayakumar V."/>
            <person name="Gluck-Thaler E."/>
            <person name="Korotkin H.B."/>
            <person name="Matheny P.B."/>
            <person name="Slot J.C."/>
        </authorList>
    </citation>
    <scope>NUCLEOTIDE SEQUENCE [LARGE SCALE GENOMIC DNA]</scope>
    <source>
        <strain evidence="2 3">2629</strain>
    </source>
</reference>
<dbReference type="STRING" id="181874.A0A409VKR7"/>
<feature type="compositionally biased region" description="Basic residues" evidence="1">
    <location>
        <begin position="7"/>
        <end position="20"/>
    </location>
</feature>